<keyword evidence="7" id="KW-0443">Lipid metabolism</keyword>
<dbReference type="NCBIfam" id="NF006829">
    <property type="entry name" value="PRK09352.1"/>
    <property type="match status" value="1"/>
</dbReference>
<dbReference type="PANTHER" id="PTHR34069">
    <property type="entry name" value="3-OXOACYL-[ACYL-CARRIER-PROTEIN] SYNTHASE 3"/>
    <property type="match status" value="1"/>
</dbReference>
<dbReference type="Pfam" id="PF08545">
    <property type="entry name" value="ACP_syn_III"/>
    <property type="match status" value="1"/>
</dbReference>
<evidence type="ECO:0000256" key="2">
    <source>
        <dbReference type="ARBA" id="ARBA00008642"/>
    </source>
</evidence>
<dbReference type="SUPFAM" id="SSF53901">
    <property type="entry name" value="Thiolase-like"/>
    <property type="match status" value="1"/>
</dbReference>
<evidence type="ECO:0000313" key="13">
    <source>
        <dbReference type="Proteomes" id="UP001301731"/>
    </source>
</evidence>
<comment type="similarity">
    <text evidence="2">Belongs to the thiolase-like superfamily. FabH family.</text>
</comment>
<dbReference type="InterPro" id="IPR004655">
    <property type="entry name" value="FabH"/>
</dbReference>
<dbReference type="Gene3D" id="3.40.47.10">
    <property type="match status" value="2"/>
</dbReference>
<evidence type="ECO:0000256" key="9">
    <source>
        <dbReference type="ARBA" id="ARBA00023315"/>
    </source>
</evidence>
<evidence type="ECO:0000259" key="11">
    <source>
        <dbReference type="Pfam" id="PF08545"/>
    </source>
</evidence>
<feature type="domain" description="Beta-ketoacyl-[acyl-carrier-protein] synthase III C-terminal" evidence="10">
    <location>
        <begin position="248"/>
        <end position="337"/>
    </location>
</feature>
<dbReference type="RefSeq" id="WP_318106673.1">
    <property type="nucleotide sequence ID" value="NZ_CP137573.1"/>
</dbReference>
<comment type="pathway">
    <text evidence="1">Lipid metabolism.</text>
</comment>
<dbReference type="GO" id="GO:0033818">
    <property type="term" value="F:beta-ketoacyl-acyl-carrier-protein synthase III activity"/>
    <property type="evidence" value="ECO:0007669"/>
    <property type="project" value="UniProtKB-EC"/>
</dbReference>
<keyword evidence="13" id="KW-1185">Reference proteome</keyword>
<evidence type="ECO:0000259" key="10">
    <source>
        <dbReference type="Pfam" id="PF08541"/>
    </source>
</evidence>
<organism evidence="12 13">
    <name type="scientific">Streptomyces solicathayae</name>
    <dbReference type="NCBI Taxonomy" id="3081768"/>
    <lineage>
        <taxon>Bacteria</taxon>
        <taxon>Bacillati</taxon>
        <taxon>Actinomycetota</taxon>
        <taxon>Actinomycetes</taxon>
        <taxon>Kitasatosporales</taxon>
        <taxon>Streptomycetaceae</taxon>
        <taxon>Streptomyces</taxon>
    </lineage>
</organism>
<evidence type="ECO:0000313" key="12">
    <source>
        <dbReference type="EMBL" id="WOX24222.1"/>
    </source>
</evidence>
<evidence type="ECO:0000256" key="3">
    <source>
        <dbReference type="ARBA" id="ARBA00022490"/>
    </source>
</evidence>
<keyword evidence="3" id="KW-0963">Cytoplasm</keyword>
<accession>A0ABZ0LXN4</accession>
<dbReference type="PANTHER" id="PTHR34069:SF2">
    <property type="entry name" value="BETA-KETOACYL-[ACYL-CARRIER-PROTEIN] SYNTHASE III"/>
    <property type="match status" value="1"/>
</dbReference>
<keyword evidence="6" id="KW-0276">Fatty acid metabolism</keyword>
<dbReference type="CDD" id="cd00830">
    <property type="entry name" value="KAS_III"/>
    <property type="match status" value="1"/>
</dbReference>
<dbReference type="InterPro" id="IPR013751">
    <property type="entry name" value="ACP_syn_III_N"/>
</dbReference>
<dbReference type="NCBIfam" id="TIGR00747">
    <property type="entry name" value="fabH"/>
    <property type="match status" value="1"/>
</dbReference>
<protein>
    <submittedName>
        <fullName evidence="12">Beta-ketoacyl-ACP synthase III</fullName>
        <ecNumber evidence="12">2.3.1.180</ecNumber>
    </submittedName>
</protein>
<evidence type="ECO:0000256" key="7">
    <source>
        <dbReference type="ARBA" id="ARBA00023098"/>
    </source>
</evidence>
<dbReference type="InterPro" id="IPR016039">
    <property type="entry name" value="Thiolase-like"/>
</dbReference>
<reference evidence="12 13" key="1">
    <citation type="submission" date="2023-10" db="EMBL/GenBank/DDBJ databases">
        <title>The genome sequence of Streptomyces sp. HUAS YS2.</title>
        <authorList>
            <person name="Mo P."/>
        </authorList>
    </citation>
    <scope>NUCLEOTIDE SEQUENCE [LARGE SCALE GENOMIC DNA]</scope>
    <source>
        <strain evidence="12 13">HUAS YS2</strain>
    </source>
</reference>
<keyword evidence="4" id="KW-0444">Lipid biosynthesis</keyword>
<evidence type="ECO:0000256" key="8">
    <source>
        <dbReference type="ARBA" id="ARBA00023160"/>
    </source>
</evidence>
<name>A0ABZ0LXN4_9ACTN</name>
<evidence type="ECO:0000256" key="5">
    <source>
        <dbReference type="ARBA" id="ARBA00022679"/>
    </source>
</evidence>
<dbReference type="Proteomes" id="UP001301731">
    <property type="component" value="Chromosome"/>
</dbReference>
<dbReference type="EC" id="2.3.1.180" evidence="12"/>
<gene>
    <name evidence="12" type="ORF">R2D22_23730</name>
</gene>
<evidence type="ECO:0000256" key="4">
    <source>
        <dbReference type="ARBA" id="ARBA00022516"/>
    </source>
</evidence>
<proteinExistence type="inferred from homology"/>
<keyword evidence="5 12" id="KW-0808">Transferase</keyword>
<keyword evidence="9 12" id="KW-0012">Acyltransferase</keyword>
<evidence type="ECO:0000256" key="6">
    <source>
        <dbReference type="ARBA" id="ARBA00022832"/>
    </source>
</evidence>
<feature type="domain" description="Beta-ketoacyl-[acyl-carrier-protein] synthase III N-terminal" evidence="11">
    <location>
        <begin position="122"/>
        <end position="199"/>
    </location>
</feature>
<keyword evidence="8" id="KW-0275">Fatty acid biosynthesis</keyword>
<dbReference type="Pfam" id="PF08541">
    <property type="entry name" value="ACP_syn_III_C"/>
    <property type="match status" value="1"/>
</dbReference>
<dbReference type="InterPro" id="IPR013747">
    <property type="entry name" value="ACP_syn_III_C"/>
</dbReference>
<sequence>MTTTPTPHTIQDTQVLRHSRLLGVGVYRPERSVPNSEIAERTGLDPDWIESRSGIRSRRYASPEETLPTMATAAAEKALAAAGIGADQLGTVIVATITSMEQMPAVAVEVAHRLRAEQAAAFDISAACAGFCHAVALASDLVRMGRSEYVLVIGAERMTDILDHSDRDTAFLFADGAGAVVVGPSDEPGIGPVVWQADGSRNAALKMTSPWHDGTGVRPDDKPAITMAGWKVYRWATSQLVPAAQRMLDAAGVTADQLDAFVPHQANMLITDVLVEQLGLTERTAVARDIVTSGNSSAASIPLAMDELLASGRAHSGDLALLVGFGAGLVYAGQVVRLP</sequence>
<evidence type="ECO:0000256" key="1">
    <source>
        <dbReference type="ARBA" id="ARBA00005189"/>
    </source>
</evidence>
<dbReference type="EMBL" id="CP137573">
    <property type="protein sequence ID" value="WOX24222.1"/>
    <property type="molecule type" value="Genomic_DNA"/>
</dbReference>